<name>A0A1U7IZB5_9CYAN</name>
<proteinExistence type="predicted"/>
<dbReference type="STRING" id="549789.NIES30_22960"/>
<dbReference type="OrthoDB" id="3556170at2"/>
<dbReference type="InterPro" id="IPR011051">
    <property type="entry name" value="RmlC_Cupin_sf"/>
</dbReference>
<dbReference type="EMBL" id="MRCG01000024">
    <property type="protein sequence ID" value="OKH44308.1"/>
    <property type="molecule type" value="Genomic_DNA"/>
</dbReference>
<accession>A0A1U7IZB5</accession>
<dbReference type="Proteomes" id="UP000185557">
    <property type="component" value="Unassembled WGS sequence"/>
</dbReference>
<organism evidence="1 2">
    <name type="scientific">Phormidium tenue NIES-30</name>
    <dbReference type="NCBI Taxonomy" id="549789"/>
    <lineage>
        <taxon>Bacteria</taxon>
        <taxon>Bacillati</taxon>
        <taxon>Cyanobacteriota</taxon>
        <taxon>Cyanophyceae</taxon>
        <taxon>Oscillatoriophycideae</taxon>
        <taxon>Oscillatoriales</taxon>
        <taxon>Oscillatoriaceae</taxon>
        <taxon>Phormidium</taxon>
    </lineage>
</organism>
<dbReference type="RefSeq" id="WP_073610782.1">
    <property type="nucleotide sequence ID" value="NZ_MRCG01000024.1"/>
</dbReference>
<evidence type="ECO:0000313" key="1">
    <source>
        <dbReference type="EMBL" id="OKH44308.1"/>
    </source>
</evidence>
<protein>
    <submittedName>
        <fullName evidence="1">Signal peptidase I</fullName>
    </submittedName>
</protein>
<sequence>MLTNVTIGNAYSDGEERRGWFVGSFITPSISPRSSSAVEVKWGVHKEGDRRDQWTDPAETTTLSVLISGRFCLQFPDGEMVLATQGDYALWLPGIAHCWHAEADSVVLTVRW</sequence>
<dbReference type="AlphaFoldDB" id="A0A1U7IZB5"/>
<comment type="caution">
    <text evidence="1">The sequence shown here is derived from an EMBL/GenBank/DDBJ whole genome shotgun (WGS) entry which is preliminary data.</text>
</comment>
<dbReference type="SUPFAM" id="SSF51182">
    <property type="entry name" value="RmlC-like cupins"/>
    <property type="match status" value="1"/>
</dbReference>
<reference evidence="1 2" key="1">
    <citation type="submission" date="2016-11" db="EMBL/GenBank/DDBJ databases">
        <title>Draft Genome Sequences of Nine Cyanobacterial Strains from Diverse Habitats.</title>
        <authorList>
            <person name="Zhu T."/>
            <person name="Hou S."/>
            <person name="Lu X."/>
            <person name="Hess W.R."/>
        </authorList>
    </citation>
    <scope>NUCLEOTIDE SEQUENCE [LARGE SCALE GENOMIC DNA]</scope>
    <source>
        <strain evidence="1 2">NIES-30</strain>
    </source>
</reference>
<evidence type="ECO:0000313" key="2">
    <source>
        <dbReference type="Proteomes" id="UP000185557"/>
    </source>
</evidence>
<keyword evidence="2" id="KW-1185">Reference proteome</keyword>
<gene>
    <name evidence="1" type="ORF">NIES30_22960</name>
</gene>